<dbReference type="EMBL" id="AVQD01000012">
    <property type="protein sequence ID" value="KOA39828.1"/>
    <property type="molecule type" value="Genomic_DNA"/>
</dbReference>
<sequence>MQTIDSSKAAENVTGSDGAIHIPSNPTLAGLASLTRNVAYKTGADDLVMDIIAPQSTGDDDNRRYPTVVFVQGSAWTTPHRDYEIPQLSALAREGFVVATVNHRDASSDPHDVFPAYLEDVKAAIRYLRANARQWHVDPDRLGIWGTSSGGNTSLLVGLTADDPRYADGTNADESDAVKYVVSCFPPTDMLEAVDAFDDETNPFRLYYFGPFAAVVGATHETGINAEVRQRAADMSPYLQVRDGRQYPPMLLLHGTADTVVPYHQSVKMRDRLAEHGVDAQLVLVDGAEHEYDFWSQQVFDVIFDFIRERS</sequence>
<dbReference type="PANTHER" id="PTHR48081:SF13">
    <property type="entry name" value="ALPHA_BETA HYDROLASE"/>
    <property type="match status" value="1"/>
</dbReference>
<dbReference type="RefSeq" id="WP_052789465.1">
    <property type="nucleotide sequence ID" value="NZ_AVQD01000012.1"/>
</dbReference>
<dbReference type="Proteomes" id="UP000037193">
    <property type="component" value="Unassembled WGS sequence"/>
</dbReference>
<dbReference type="GO" id="GO:0016787">
    <property type="term" value="F:hydrolase activity"/>
    <property type="evidence" value="ECO:0007669"/>
    <property type="project" value="UniProtKB-KW"/>
</dbReference>
<dbReference type="Gene3D" id="3.40.50.1820">
    <property type="entry name" value="alpha/beta hydrolase"/>
    <property type="match status" value="1"/>
</dbReference>
<reference evidence="4 5" key="1">
    <citation type="journal article" date="2015" name="Int J Genomics">
        <title>Comparative Genomics Revealed Genetic Diversity and Species/Strain-Level Differences in Carbohydrate Metabolism of Three Probiotic Bifidobacterial Species.</title>
        <authorList>
            <person name="Odamaki T."/>
            <person name="Horigome A."/>
            <person name="Sugahara H."/>
            <person name="Hashikura N."/>
            <person name="Minami J."/>
            <person name="Xiao J.Z."/>
            <person name="Abe F."/>
        </authorList>
    </citation>
    <scope>NUCLEOTIDE SEQUENCE [LARGE SCALE GENOMIC DNA]</scope>
    <source>
        <strain evidence="4 5">MCC 1128</strain>
    </source>
</reference>
<protein>
    <submittedName>
        <fullName evidence="4">Lipase</fullName>
    </submittedName>
</protein>
<gene>
    <name evidence="4" type="ORF">BBM1128_06990</name>
</gene>
<dbReference type="InterPro" id="IPR049492">
    <property type="entry name" value="BD-FAE-like_dom"/>
</dbReference>
<dbReference type="PATRIC" id="fig|1365965.3.peg.1406"/>
<evidence type="ECO:0000259" key="3">
    <source>
        <dbReference type="Pfam" id="PF20434"/>
    </source>
</evidence>
<dbReference type="SUPFAM" id="SSF53474">
    <property type="entry name" value="alpha/beta-Hydrolases"/>
    <property type="match status" value="1"/>
</dbReference>
<evidence type="ECO:0000313" key="4">
    <source>
        <dbReference type="EMBL" id="KOA39828.1"/>
    </source>
</evidence>
<comment type="caution">
    <text evidence="4">The sequence shown here is derived from an EMBL/GenBank/DDBJ whole genome shotgun (WGS) entry which is preliminary data.</text>
</comment>
<keyword evidence="1" id="KW-0378">Hydrolase</keyword>
<evidence type="ECO:0000256" key="2">
    <source>
        <dbReference type="SAM" id="MobiDB-lite"/>
    </source>
</evidence>
<dbReference type="InterPro" id="IPR050300">
    <property type="entry name" value="GDXG_lipolytic_enzyme"/>
</dbReference>
<accession>A0A0L7AXT1</accession>
<proteinExistence type="predicted"/>
<dbReference type="Pfam" id="PF20434">
    <property type="entry name" value="BD-FAE"/>
    <property type="match status" value="1"/>
</dbReference>
<dbReference type="PANTHER" id="PTHR48081">
    <property type="entry name" value="AB HYDROLASE SUPERFAMILY PROTEIN C4A8.06C"/>
    <property type="match status" value="1"/>
</dbReference>
<evidence type="ECO:0000256" key="1">
    <source>
        <dbReference type="ARBA" id="ARBA00022801"/>
    </source>
</evidence>
<dbReference type="InterPro" id="IPR029058">
    <property type="entry name" value="AB_hydrolase_fold"/>
</dbReference>
<feature type="domain" description="BD-FAE-like" evidence="3">
    <location>
        <begin position="49"/>
        <end position="273"/>
    </location>
</feature>
<dbReference type="AlphaFoldDB" id="A0A0L7AXT1"/>
<evidence type="ECO:0000313" key="5">
    <source>
        <dbReference type="Proteomes" id="UP000037193"/>
    </source>
</evidence>
<name>A0A0L7AXT1_BIFBR</name>
<feature type="region of interest" description="Disordered" evidence="2">
    <location>
        <begin position="1"/>
        <end position="21"/>
    </location>
</feature>
<organism evidence="4 5">
    <name type="scientific">Bifidobacterium breve MCC 1128</name>
    <dbReference type="NCBI Taxonomy" id="1365965"/>
    <lineage>
        <taxon>Bacteria</taxon>
        <taxon>Bacillati</taxon>
        <taxon>Actinomycetota</taxon>
        <taxon>Actinomycetes</taxon>
        <taxon>Bifidobacteriales</taxon>
        <taxon>Bifidobacteriaceae</taxon>
        <taxon>Bifidobacterium</taxon>
    </lineage>
</organism>